<proteinExistence type="predicted"/>
<dbReference type="PANTHER" id="PTHR30600">
    <property type="entry name" value="CYTOCHROME C PEROXIDASE-RELATED"/>
    <property type="match status" value="1"/>
</dbReference>
<dbReference type="Proteomes" id="UP000551616">
    <property type="component" value="Unassembled WGS sequence"/>
</dbReference>
<accession>A0A7V8V7N4</accession>
<dbReference type="PANTHER" id="PTHR30600:SF9">
    <property type="entry name" value="BLR7738 PROTEIN"/>
    <property type="match status" value="1"/>
</dbReference>
<evidence type="ECO:0000313" key="6">
    <source>
        <dbReference type="EMBL" id="MBA2116415.1"/>
    </source>
</evidence>
<comment type="caution">
    <text evidence="6">The sequence shown here is derived from an EMBL/GenBank/DDBJ whole genome shotgun (WGS) entry which is preliminary data.</text>
</comment>
<evidence type="ECO:0000313" key="7">
    <source>
        <dbReference type="Proteomes" id="UP000551616"/>
    </source>
</evidence>
<dbReference type="InterPro" id="IPR036909">
    <property type="entry name" value="Cyt_c-like_dom_sf"/>
</dbReference>
<dbReference type="Gene3D" id="1.10.760.10">
    <property type="entry name" value="Cytochrome c-like domain"/>
    <property type="match status" value="1"/>
</dbReference>
<feature type="domain" description="Cytochrome c" evidence="5">
    <location>
        <begin position="277"/>
        <end position="456"/>
    </location>
</feature>
<organism evidence="6 7">
    <name type="scientific">Bremerella alba</name>
    <dbReference type="NCBI Taxonomy" id="980252"/>
    <lineage>
        <taxon>Bacteria</taxon>
        <taxon>Pseudomonadati</taxon>
        <taxon>Planctomycetota</taxon>
        <taxon>Planctomycetia</taxon>
        <taxon>Pirellulales</taxon>
        <taxon>Pirellulaceae</taxon>
        <taxon>Bremerella</taxon>
    </lineage>
</organism>
<sequence>MMERIFAILILVAVILPCGLVAEDRAAGDRMGDPQAGYEHLINTPYLPPYFDQETFDNVWRVWPKTLRDQAEQADADQRRQMAFERYGLTGRVEDPTKPLQYVVDKKGTWTLNCFSCHGGQVDGKTIAGLPNNRFDFAGITDEIRLTKALLGKKLVPTDYSSLVFPMGNNKGTTNAVNFGVALLSLRDADLKLVPGASFPKMLHHDMEPPPWWHFVKKENLYLDGFAPKGHRGLLQFTLVKENKAQAFRDREEDFRDVYAYLNSLEAPKYPGSVDQAQAKQGRIVFHNHCSECHGTHGENADYPERMVPIDVVKTDRARLDSLSPAHREGYGQSWFNSYGQQAGLIADPAGYVAPPLDGVWATAPYLHNGSVPTLWHLLHPDERPKLWRWKSLGYDHQRMGISVEVLDEVPRGLSSIERREVFDTSRFGKSASGHDFPNVLNDTEKADLLEYLKTL</sequence>
<evidence type="ECO:0000259" key="5">
    <source>
        <dbReference type="PROSITE" id="PS51007"/>
    </source>
</evidence>
<dbReference type="InterPro" id="IPR009056">
    <property type="entry name" value="Cyt_c-like_dom"/>
</dbReference>
<dbReference type="GO" id="GO:0046872">
    <property type="term" value="F:metal ion binding"/>
    <property type="evidence" value="ECO:0007669"/>
    <property type="project" value="UniProtKB-KW"/>
</dbReference>
<dbReference type="RefSeq" id="WP_207397828.1">
    <property type="nucleotide sequence ID" value="NZ_JABRWO010000010.1"/>
</dbReference>
<dbReference type="Pfam" id="PF21419">
    <property type="entry name" value="RoxA-like_Cyt-c"/>
    <property type="match status" value="1"/>
</dbReference>
<keyword evidence="3 4" id="KW-0408">Iron</keyword>
<evidence type="ECO:0000256" key="2">
    <source>
        <dbReference type="ARBA" id="ARBA00022723"/>
    </source>
</evidence>
<name>A0A7V8V7N4_9BACT</name>
<protein>
    <recommendedName>
        <fullName evidence="5">Cytochrome c domain-containing protein</fullName>
    </recommendedName>
</protein>
<dbReference type="GO" id="GO:0020037">
    <property type="term" value="F:heme binding"/>
    <property type="evidence" value="ECO:0007669"/>
    <property type="project" value="InterPro"/>
</dbReference>
<dbReference type="PROSITE" id="PS51007">
    <property type="entry name" value="CYTC"/>
    <property type="match status" value="1"/>
</dbReference>
<gene>
    <name evidence="6" type="ORF">HOV93_36040</name>
</gene>
<evidence type="ECO:0000256" key="1">
    <source>
        <dbReference type="ARBA" id="ARBA00022617"/>
    </source>
</evidence>
<keyword evidence="7" id="KW-1185">Reference proteome</keyword>
<dbReference type="GO" id="GO:0004130">
    <property type="term" value="F:cytochrome-c peroxidase activity"/>
    <property type="evidence" value="ECO:0007669"/>
    <property type="project" value="TreeGrafter"/>
</dbReference>
<evidence type="ECO:0000256" key="3">
    <source>
        <dbReference type="ARBA" id="ARBA00023004"/>
    </source>
</evidence>
<keyword evidence="2 4" id="KW-0479">Metal-binding</keyword>
<reference evidence="6 7" key="1">
    <citation type="submission" date="2020-05" db="EMBL/GenBank/DDBJ databases">
        <title>Bremerella alba sp. nov., a novel planctomycete isolated from the surface of the macroalga Fucus spiralis.</title>
        <authorList>
            <person name="Godinho O."/>
            <person name="Botelho R."/>
            <person name="Albuquerque L."/>
            <person name="Wiegand S."/>
            <person name="Da Costa M.S."/>
            <person name="Lobo-Da-Cunha A."/>
            <person name="Jogler C."/>
            <person name="Lage O.M."/>
        </authorList>
    </citation>
    <scope>NUCLEOTIDE SEQUENCE [LARGE SCALE GENOMIC DNA]</scope>
    <source>
        <strain evidence="6 7">FF15</strain>
    </source>
</reference>
<dbReference type="EMBL" id="JABRWO010000010">
    <property type="protein sequence ID" value="MBA2116415.1"/>
    <property type="molecule type" value="Genomic_DNA"/>
</dbReference>
<keyword evidence="1 4" id="KW-0349">Heme</keyword>
<evidence type="ECO:0000256" key="4">
    <source>
        <dbReference type="PROSITE-ProRule" id="PRU00433"/>
    </source>
</evidence>
<dbReference type="GO" id="GO:0009055">
    <property type="term" value="F:electron transfer activity"/>
    <property type="evidence" value="ECO:0007669"/>
    <property type="project" value="InterPro"/>
</dbReference>
<dbReference type="AlphaFoldDB" id="A0A7V8V7N4"/>
<dbReference type="InterPro" id="IPR051395">
    <property type="entry name" value="Cytochrome_c_Peroxidase/MauG"/>
</dbReference>
<dbReference type="SUPFAM" id="SSF46626">
    <property type="entry name" value="Cytochrome c"/>
    <property type="match status" value="1"/>
</dbReference>